<dbReference type="EMBL" id="CP034669">
    <property type="protein sequence ID" value="QAT87995.1"/>
    <property type="molecule type" value="Genomic_DNA"/>
</dbReference>
<reference evidence="1 2" key="1">
    <citation type="submission" date="2018-12" db="EMBL/GenBank/DDBJ databases">
        <title>Complete Genome Sequence of the Corallopyronin A producing Myxobacterium Corallococcus coralloides B035.</title>
        <authorList>
            <person name="Bouhired S.M."/>
            <person name="Rupp O."/>
            <person name="Blom J."/>
            <person name="Schaeberle T.F."/>
            <person name="Kehraus S."/>
            <person name="Schiefer A."/>
            <person name="Pfarr K."/>
            <person name="Goesmann A."/>
            <person name="Hoerauf A."/>
            <person name="Koenig G.M."/>
        </authorList>
    </citation>
    <scope>NUCLEOTIDE SEQUENCE [LARGE SCALE GENOMIC DNA]</scope>
    <source>
        <strain evidence="1 2">B035</strain>
    </source>
</reference>
<proteinExistence type="predicted"/>
<sequence>MEVAGLVLTESTYAPGVRLTLEGGFMDVVEGRARECPARSVAFQAPGLEHAQRIRDVRTRTSNIDFSEASWRSRSALAGRLDPRVDLTSARLGRVRDLLDAKLSALESDPYFQRRVREHDPAFGYTSARGLTELERCFRASPGHYPVKALGEAAAP</sequence>
<name>A0A410S196_CORCK</name>
<organism evidence="1 2">
    <name type="scientific">Corallococcus coralloides</name>
    <name type="common">Myxococcus coralloides</name>
    <dbReference type="NCBI Taxonomy" id="184914"/>
    <lineage>
        <taxon>Bacteria</taxon>
        <taxon>Pseudomonadati</taxon>
        <taxon>Myxococcota</taxon>
        <taxon>Myxococcia</taxon>
        <taxon>Myxococcales</taxon>
        <taxon>Cystobacterineae</taxon>
        <taxon>Myxococcaceae</taxon>
        <taxon>Corallococcus</taxon>
    </lineage>
</organism>
<dbReference type="AlphaFoldDB" id="A0A410S196"/>
<protein>
    <submittedName>
        <fullName evidence="1">AraC family transcriptional regulator</fullName>
    </submittedName>
</protein>
<evidence type="ECO:0000313" key="1">
    <source>
        <dbReference type="EMBL" id="QAT87995.1"/>
    </source>
</evidence>
<dbReference type="Proteomes" id="UP000288758">
    <property type="component" value="Chromosome"/>
</dbReference>
<evidence type="ECO:0000313" key="2">
    <source>
        <dbReference type="Proteomes" id="UP000288758"/>
    </source>
</evidence>
<accession>A0A410S196</accession>
<gene>
    <name evidence="1" type="primary">soxS1</name>
    <name evidence="1" type="ORF">EJ065_6466</name>
</gene>